<evidence type="ECO:0000256" key="1">
    <source>
        <dbReference type="SAM" id="MobiDB-lite"/>
    </source>
</evidence>
<keyword evidence="2" id="KW-0472">Membrane</keyword>
<keyword evidence="2" id="KW-1133">Transmembrane helix</keyword>
<protein>
    <recommendedName>
        <fullName evidence="5">DUF485 domain-containing protein</fullName>
    </recommendedName>
</protein>
<dbReference type="RefSeq" id="WP_328737677.1">
    <property type="nucleotide sequence ID" value="NZ_JBJVMW010000017.1"/>
</dbReference>
<evidence type="ECO:0008006" key="5">
    <source>
        <dbReference type="Google" id="ProtNLM"/>
    </source>
</evidence>
<dbReference type="Proteomes" id="UP001631993">
    <property type="component" value="Unassembled WGS sequence"/>
</dbReference>
<feature type="region of interest" description="Disordered" evidence="1">
    <location>
        <begin position="41"/>
        <end position="60"/>
    </location>
</feature>
<comment type="caution">
    <text evidence="3">The sequence shown here is derived from an EMBL/GenBank/DDBJ whole genome shotgun (WGS) entry which is preliminary data.</text>
</comment>
<dbReference type="GeneID" id="93767422"/>
<reference evidence="3 4" key="1">
    <citation type="submission" date="2024-12" db="EMBL/GenBank/DDBJ databases">
        <title>Forecasting of Potato common scab and diversities of Pathogenic streptomyces spp. in china.</title>
        <authorList>
            <person name="Handique U."/>
            <person name="Wu J."/>
        </authorList>
    </citation>
    <scope>NUCLEOTIDE SEQUENCE [LARGE SCALE GENOMIC DNA]</scope>
    <source>
        <strain evidence="3 4">ZRIMU1585</strain>
    </source>
</reference>
<evidence type="ECO:0000313" key="4">
    <source>
        <dbReference type="Proteomes" id="UP001631993"/>
    </source>
</evidence>
<sequence>MRLIDSALTPTPVRAPLPGCRIDVSGAAHMSFGPQPWHGPPHHDAFAAAGRPPAEQERPDAEEEARLAVGLRLGVRIAVAWLLYVLPASLVPALYGTRIAGPVSLGVLLAVVPFGVGVHALVLYGRRVDRIEPQPGARRWS</sequence>
<keyword evidence="2" id="KW-0812">Transmembrane</keyword>
<evidence type="ECO:0000313" key="3">
    <source>
        <dbReference type="EMBL" id="MFM9649326.1"/>
    </source>
</evidence>
<dbReference type="EMBL" id="JBJVNE010000012">
    <property type="protein sequence ID" value="MFM9649326.1"/>
    <property type="molecule type" value="Genomic_DNA"/>
</dbReference>
<feature type="transmembrane region" description="Helical" evidence="2">
    <location>
        <begin position="101"/>
        <end position="124"/>
    </location>
</feature>
<proteinExistence type="predicted"/>
<name>A0ABW9ILG3_STRGJ</name>
<organism evidence="3 4">
    <name type="scientific">Streptomyces galilaeus</name>
    <dbReference type="NCBI Taxonomy" id="33899"/>
    <lineage>
        <taxon>Bacteria</taxon>
        <taxon>Bacillati</taxon>
        <taxon>Actinomycetota</taxon>
        <taxon>Actinomycetes</taxon>
        <taxon>Kitasatosporales</taxon>
        <taxon>Streptomycetaceae</taxon>
        <taxon>Streptomyces</taxon>
    </lineage>
</organism>
<accession>A0ABW9ILG3</accession>
<evidence type="ECO:0000256" key="2">
    <source>
        <dbReference type="SAM" id="Phobius"/>
    </source>
</evidence>
<keyword evidence="4" id="KW-1185">Reference proteome</keyword>
<gene>
    <name evidence="3" type="ORF">ACKI1S_24650</name>
</gene>
<feature type="transmembrane region" description="Helical" evidence="2">
    <location>
        <begin position="73"/>
        <end position="95"/>
    </location>
</feature>